<comment type="caution">
    <text evidence="2">The sequence shown here is derived from an EMBL/GenBank/DDBJ whole genome shotgun (WGS) entry which is preliminary data.</text>
</comment>
<feature type="chain" id="PRO_5016333236" evidence="1">
    <location>
        <begin position="22"/>
        <end position="451"/>
    </location>
</feature>
<reference evidence="2 3" key="1">
    <citation type="submission" date="2018-04" db="EMBL/GenBank/DDBJ databases">
        <title>Genomic Encyclopedia of Type Strains, Phase IV (KMG-IV): sequencing the most valuable type-strain genomes for metagenomic binning, comparative biology and taxonomic classification.</title>
        <authorList>
            <person name="Goeker M."/>
        </authorList>
    </citation>
    <scope>NUCLEOTIDE SEQUENCE [LARGE SCALE GENOMIC DNA]</scope>
    <source>
        <strain evidence="2 3">DSM 104150</strain>
    </source>
</reference>
<dbReference type="Pfam" id="PF07044">
    <property type="entry name" value="DUF1329"/>
    <property type="match status" value="1"/>
</dbReference>
<organism evidence="2 3">
    <name type="scientific">Sinimarinibacterium flocculans</name>
    <dbReference type="NCBI Taxonomy" id="985250"/>
    <lineage>
        <taxon>Bacteria</taxon>
        <taxon>Pseudomonadati</taxon>
        <taxon>Pseudomonadota</taxon>
        <taxon>Gammaproteobacteria</taxon>
        <taxon>Nevskiales</taxon>
        <taxon>Nevskiaceae</taxon>
        <taxon>Sinimarinibacterium</taxon>
    </lineage>
</organism>
<dbReference type="Gene3D" id="2.50.20.10">
    <property type="entry name" value="Lipoprotein localisation LolA/LolB/LppX"/>
    <property type="match status" value="1"/>
</dbReference>
<evidence type="ECO:0000313" key="2">
    <source>
        <dbReference type="EMBL" id="PXV67224.1"/>
    </source>
</evidence>
<sequence length="451" mass="50671">MANLIRWTLVAGLFAAAPALAKVSADEAAKLGKELTPVGATKTANADGSIPAWDGGLTKAPACFKGEGSRYCDPFGDDKPLLTITAKNLAEHKAKLTAGQIALFEKYPDSYSMKVYETRRTFANPPFVYDATARNATSATLGGNGEALQGAITGIPFPIPQNGHEVIWNHKVRYRDIGVRRWNNQFAVTTAGDYNLVKIQEDAFFVYSQPDIDPASLNNKILYFLQLTTAPARLAGTILLVHETMDQVAEPRGAWQYNPGQRRLRRAPNIAYDNPGTASDGLRTNDQLDMYNGAMDRYQWKLVGKKEIYVPANSYALHSDALKYRDVMKKGHINQDHARYELRRVWVVDSFVKPGVSHIYKRRTFHVDEDSWQIVAVDVYDQRDQMWRVQEGHHVIAYDKPYQLPVLETVYDLQSARYLVMAANNEDEETRTRKFSVEDFSPTSVSKLATK</sequence>
<protein>
    <submittedName>
        <fullName evidence="2">Uncharacterized protein DUF1329</fullName>
    </submittedName>
</protein>
<dbReference type="OrthoDB" id="178023at2"/>
<dbReference type="Proteomes" id="UP000248330">
    <property type="component" value="Unassembled WGS sequence"/>
</dbReference>
<dbReference type="EMBL" id="QICN01000006">
    <property type="protein sequence ID" value="PXV67224.1"/>
    <property type="molecule type" value="Genomic_DNA"/>
</dbReference>
<dbReference type="AlphaFoldDB" id="A0A318EC40"/>
<keyword evidence="3" id="KW-1185">Reference proteome</keyword>
<dbReference type="CDD" id="cd16329">
    <property type="entry name" value="LolA_like"/>
    <property type="match status" value="1"/>
</dbReference>
<dbReference type="RefSeq" id="WP_110265537.1">
    <property type="nucleotide sequence ID" value="NZ_CAWNXA010000006.1"/>
</dbReference>
<proteinExistence type="predicted"/>
<accession>A0A318EC40</accession>
<evidence type="ECO:0000256" key="1">
    <source>
        <dbReference type="SAM" id="SignalP"/>
    </source>
</evidence>
<name>A0A318EC40_9GAMM</name>
<dbReference type="InterPro" id="IPR010752">
    <property type="entry name" value="DUF1329"/>
</dbReference>
<evidence type="ECO:0000313" key="3">
    <source>
        <dbReference type="Proteomes" id="UP000248330"/>
    </source>
</evidence>
<gene>
    <name evidence="2" type="ORF">C8D93_106201</name>
</gene>
<keyword evidence="1" id="KW-0732">Signal</keyword>
<feature type="signal peptide" evidence="1">
    <location>
        <begin position="1"/>
        <end position="21"/>
    </location>
</feature>